<evidence type="ECO:0000259" key="1">
    <source>
        <dbReference type="Pfam" id="PF01872"/>
    </source>
</evidence>
<keyword evidence="3" id="KW-1185">Reference proteome</keyword>
<dbReference type="SUPFAM" id="SSF53597">
    <property type="entry name" value="Dihydrofolate reductase-like"/>
    <property type="match status" value="1"/>
</dbReference>
<dbReference type="InterPro" id="IPR024072">
    <property type="entry name" value="DHFR-like_dom_sf"/>
</dbReference>
<proteinExistence type="predicted"/>
<dbReference type="InterPro" id="IPR050765">
    <property type="entry name" value="Riboflavin_Biosynth_HTPR"/>
</dbReference>
<dbReference type="PANTHER" id="PTHR38011">
    <property type="entry name" value="DIHYDROFOLATE REDUCTASE FAMILY PROTEIN (AFU_ORTHOLOGUE AFUA_8G06820)"/>
    <property type="match status" value="1"/>
</dbReference>
<comment type="caution">
    <text evidence="2">The sequence shown here is derived from an EMBL/GenBank/DDBJ whole genome shotgun (WGS) entry which is preliminary data.</text>
</comment>
<organism evidence="2 3">
    <name type="scientific">Paenibacillus popilliae</name>
    <name type="common">Bacillus popilliae</name>
    <dbReference type="NCBI Taxonomy" id="78057"/>
    <lineage>
        <taxon>Bacteria</taxon>
        <taxon>Bacillati</taxon>
        <taxon>Bacillota</taxon>
        <taxon>Bacilli</taxon>
        <taxon>Bacillales</taxon>
        <taxon>Paenibacillaceae</taxon>
        <taxon>Paenibacillus</taxon>
    </lineage>
</organism>
<dbReference type="Proteomes" id="UP000316208">
    <property type="component" value="Unassembled WGS sequence"/>
</dbReference>
<dbReference type="Pfam" id="PF01872">
    <property type="entry name" value="RibD_C"/>
    <property type="match status" value="1"/>
</dbReference>
<accession>A0ABY3AS83</accession>
<evidence type="ECO:0000313" key="2">
    <source>
        <dbReference type="EMBL" id="TQR43402.1"/>
    </source>
</evidence>
<evidence type="ECO:0000313" key="3">
    <source>
        <dbReference type="Proteomes" id="UP000316208"/>
    </source>
</evidence>
<feature type="domain" description="Bacterial bifunctional deaminase-reductase C-terminal" evidence="1">
    <location>
        <begin position="114"/>
        <end position="184"/>
    </location>
</feature>
<dbReference type="PANTHER" id="PTHR38011:SF11">
    <property type="entry name" value="2,5-DIAMINO-6-RIBOSYLAMINO-4(3H)-PYRIMIDINONE 5'-PHOSPHATE REDUCTASE"/>
    <property type="match status" value="1"/>
</dbReference>
<sequence>MSICPLPYAMYSEACCRYGKGDARMAYTSRYHVYIAISLDGYVARDNGDVDWLFTDQDYGYENFYRSVDTLIMGRHTYDQVLTIGAYPYEGKETYVLTASRQGRDDYVTYVPDMASLSAKLGDKERQVWIVGGAQIIGRMLEEGWVDELRLFIHPILLGGGIPLFPQHHTMRTYHLLGTHSYSSGLVELHYSRS</sequence>
<gene>
    <name evidence="2" type="ORF">C7Y44_19805</name>
</gene>
<protein>
    <submittedName>
        <fullName evidence="2">Dihydrofolate reductase</fullName>
    </submittedName>
</protein>
<reference evidence="2 3" key="1">
    <citation type="submission" date="2018-03" db="EMBL/GenBank/DDBJ databases">
        <title>Aerobic endospore-forming bacteria genome sequencing and assembly.</title>
        <authorList>
            <person name="Cavalcante D.A."/>
            <person name="Driks A."/>
            <person name="Putonti C."/>
            <person name="De-Souza M.T."/>
        </authorList>
    </citation>
    <scope>NUCLEOTIDE SEQUENCE [LARGE SCALE GENOMIC DNA]</scope>
    <source>
        <strain evidence="2 3">SDF0028</strain>
    </source>
</reference>
<dbReference type="Gene3D" id="3.40.430.10">
    <property type="entry name" value="Dihydrofolate Reductase, subunit A"/>
    <property type="match status" value="1"/>
</dbReference>
<dbReference type="InterPro" id="IPR002734">
    <property type="entry name" value="RibDG_C"/>
</dbReference>
<dbReference type="EMBL" id="SADY01000006">
    <property type="protein sequence ID" value="TQR43402.1"/>
    <property type="molecule type" value="Genomic_DNA"/>
</dbReference>
<name>A0ABY3AS83_PAEPP</name>